<dbReference type="InterPro" id="IPR031643">
    <property type="entry name" value="DUF4708"/>
</dbReference>
<gene>
    <name evidence="3" type="ORF">G4P62_008456</name>
</gene>
<feature type="compositionally biased region" description="Pro residues" evidence="1">
    <location>
        <begin position="432"/>
        <end position="443"/>
    </location>
</feature>
<feature type="compositionally biased region" description="Basic and acidic residues" evidence="1">
    <location>
        <begin position="471"/>
        <end position="481"/>
    </location>
</feature>
<dbReference type="AlphaFoldDB" id="A0A9D2Y639"/>
<organism evidence="3 4">
    <name type="scientific">Nothobranchius furzeri</name>
    <name type="common">Turquoise killifish</name>
    <dbReference type="NCBI Taxonomy" id="105023"/>
    <lineage>
        <taxon>Eukaryota</taxon>
        <taxon>Metazoa</taxon>
        <taxon>Chordata</taxon>
        <taxon>Craniata</taxon>
        <taxon>Vertebrata</taxon>
        <taxon>Euteleostomi</taxon>
        <taxon>Actinopterygii</taxon>
        <taxon>Neopterygii</taxon>
        <taxon>Teleostei</taxon>
        <taxon>Neoteleostei</taxon>
        <taxon>Acanthomorphata</taxon>
        <taxon>Ovalentaria</taxon>
        <taxon>Atherinomorphae</taxon>
        <taxon>Cyprinodontiformes</taxon>
        <taxon>Nothobranchiidae</taxon>
        <taxon>Nothobranchius</taxon>
    </lineage>
</organism>
<evidence type="ECO:0000313" key="4">
    <source>
        <dbReference type="Proteomes" id="UP000822369"/>
    </source>
</evidence>
<evidence type="ECO:0000256" key="1">
    <source>
        <dbReference type="SAM" id="MobiDB-lite"/>
    </source>
</evidence>
<dbReference type="PANTHER" id="PTHR28495:SF1">
    <property type="entry name" value="GENE, 17266-RELATED"/>
    <property type="match status" value="1"/>
</dbReference>
<feature type="compositionally biased region" description="Low complexity" evidence="1">
    <location>
        <begin position="383"/>
        <end position="395"/>
    </location>
</feature>
<sequence>MSREKPKSLFFLGLPELKKLVCVTLSLQDEDDQEPRSKQMKACRALVLLYSDLLACPSLDSFTGIRAVMAIQFFQRGFLQAFAQRNNLQLGCPQAVLPADLQCCLSYSLITRLSPRWNKAGLYLIAGTDFLTERGRFNAISMEMSTSEGRLCLSLETNRVYLPPITVRHHQHLSNIRRPAGSEPLCLSQLEDFELPPIVLRRFYSDSDSVINPSSTGRAIWCHVLPSMKKGQIVSISRQLPRDGPFKSYVDLQNHWNRLYGYRLPDLAEGQVVYCSVYFRPLGQKLFTYPLSCVRLQPVQLCARVDLQGALGSFLSDIRDRLQTVCGFPARLTSNPRYTTVNLNTTATIQVLNSEQINLVSSIFIRPILTQLPAPPPLPQPPSTSSDSQPSSRTPLLLQKNSENLLRSSQTDLFSSSFSTSSPFQPASSLSVPPPSQIPPIPPPMVPIFRNKNPSHHINVARLRVLNQEQQGRRRQGERGRITLPVFGRESPSSSSAASRPLPPPIIPRFSRPNPSRSTSGGPQPRITYVSSLSPVSKVKPDIIAPPKLEIRPKTKPTRKVDPGGNTETGSSLPLAADASNEDPFISSKKKEHKSRKPRAVVQDVDIERLAQNRQLWKVNSASLLLFLRRRGVPVGAKERKEELMMKVMSCSWSTLAARLPGSHILIKGSPPVCSFLLHRCSQVESGYRVNRLRAFSWKWGGGGGDTKLFCSIYYSGTKKHQPFINVLHHQSDSGSRSVLLGILFGTACLRCRDTGGPSTSPVTGTWGLTIKPG</sequence>
<feature type="region of interest" description="Disordered" evidence="1">
    <location>
        <begin position="547"/>
        <end position="597"/>
    </location>
</feature>
<feature type="compositionally biased region" description="Low complexity" evidence="1">
    <location>
        <begin position="508"/>
        <end position="520"/>
    </location>
</feature>
<feature type="region of interest" description="Disordered" evidence="1">
    <location>
        <begin position="374"/>
        <end position="395"/>
    </location>
</feature>
<dbReference type="Proteomes" id="UP000822369">
    <property type="component" value="Chromosome 10"/>
</dbReference>
<accession>A0A9D2Y639</accession>
<evidence type="ECO:0000313" key="3">
    <source>
        <dbReference type="EMBL" id="KAF7214247.1"/>
    </source>
</evidence>
<comment type="caution">
    <text evidence="3">The sequence shown here is derived from an EMBL/GenBank/DDBJ whole genome shotgun (WGS) entry which is preliminary data.</text>
</comment>
<reference evidence="3" key="1">
    <citation type="submission" date="2020-03" db="EMBL/GenBank/DDBJ databases">
        <title>Intra-Species Differences in Population Size shape Life History and Genome Evolution.</title>
        <authorList>
            <person name="Willemsen D."/>
            <person name="Cui R."/>
            <person name="Valenzano D.R."/>
        </authorList>
    </citation>
    <scope>NUCLEOTIDE SEQUENCE</scope>
    <source>
        <strain evidence="3">GRZ</strain>
        <tissue evidence="3">Whole</tissue>
    </source>
</reference>
<feature type="non-terminal residue" evidence="3">
    <location>
        <position position="1"/>
    </location>
</feature>
<feature type="compositionally biased region" description="Basic residues" evidence="1">
    <location>
        <begin position="588"/>
        <end position="597"/>
    </location>
</feature>
<proteinExistence type="predicted"/>
<dbReference type="EMBL" id="JAAVVJ010000010">
    <property type="protein sequence ID" value="KAF7214247.1"/>
    <property type="molecule type" value="Genomic_DNA"/>
</dbReference>
<name>A0A9D2Y639_NOTFU</name>
<feature type="region of interest" description="Disordered" evidence="1">
    <location>
        <begin position="412"/>
        <end position="443"/>
    </location>
</feature>
<feature type="region of interest" description="Disordered" evidence="1">
    <location>
        <begin position="465"/>
        <end position="530"/>
    </location>
</feature>
<dbReference type="Pfam" id="PF15813">
    <property type="entry name" value="DUF4708"/>
    <property type="match status" value="2"/>
</dbReference>
<feature type="domain" description="DUF4708" evidence="2">
    <location>
        <begin position="7"/>
        <end position="172"/>
    </location>
</feature>
<feature type="compositionally biased region" description="Low complexity" evidence="1">
    <location>
        <begin position="412"/>
        <end position="431"/>
    </location>
</feature>
<protein>
    <recommendedName>
        <fullName evidence="2">DUF4708 domain-containing protein</fullName>
    </recommendedName>
</protein>
<evidence type="ECO:0000259" key="2">
    <source>
        <dbReference type="Pfam" id="PF15813"/>
    </source>
</evidence>
<dbReference type="PANTHER" id="PTHR28495">
    <property type="entry name" value="HYPOTHETICAL PROTEIN LOC100359752"/>
    <property type="match status" value="1"/>
</dbReference>
<feature type="domain" description="DUF4708" evidence="2">
    <location>
        <begin position="188"/>
        <end position="302"/>
    </location>
</feature>
<feature type="compositionally biased region" description="Low complexity" evidence="1">
    <location>
        <begin position="491"/>
        <end position="500"/>
    </location>
</feature>